<accession>A0A8B2NRC2</accession>
<keyword evidence="1" id="KW-0472">Membrane</keyword>
<dbReference type="Pfam" id="PF05257">
    <property type="entry name" value="CHAP"/>
    <property type="match status" value="1"/>
</dbReference>
<dbReference type="InterPro" id="IPR036366">
    <property type="entry name" value="PGBDSf"/>
</dbReference>
<name>A0A8B2NRC2_9HYPH</name>
<dbReference type="InterPro" id="IPR013423">
    <property type="entry name" value="CHP02594"/>
</dbReference>
<evidence type="ECO:0000313" key="4">
    <source>
        <dbReference type="Proteomes" id="UP000249590"/>
    </source>
</evidence>
<evidence type="ECO:0000313" key="3">
    <source>
        <dbReference type="EMBL" id="RAH98786.1"/>
    </source>
</evidence>
<dbReference type="InterPro" id="IPR002477">
    <property type="entry name" value="Peptidoglycan-bd-like"/>
</dbReference>
<dbReference type="InterPro" id="IPR038765">
    <property type="entry name" value="Papain-like_cys_pep_sf"/>
</dbReference>
<dbReference type="SUPFAM" id="SSF47090">
    <property type="entry name" value="PGBD-like"/>
    <property type="match status" value="1"/>
</dbReference>
<evidence type="ECO:0000256" key="1">
    <source>
        <dbReference type="SAM" id="Phobius"/>
    </source>
</evidence>
<keyword evidence="1" id="KW-0812">Transmembrane</keyword>
<dbReference type="Pfam" id="PF01471">
    <property type="entry name" value="PG_binding_1"/>
    <property type="match status" value="1"/>
</dbReference>
<dbReference type="SUPFAM" id="SSF54001">
    <property type="entry name" value="Cysteine proteinases"/>
    <property type="match status" value="1"/>
</dbReference>
<keyword evidence="4" id="KW-1185">Reference proteome</keyword>
<protein>
    <recommendedName>
        <fullName evidence="2">Peptidase C51 domain-containing protein</fullName>
    </recommendedName>
</protein>
<reference evidence="3 4" key="1">
    <citation type="submission" date="2018-05" db="EMBL/GenBank/DDBJ databases">
        <title>Acuticoccus sediminis sp. nov., isolated from deep-sea sediment of Indian Ocean.</title>
        <authorList>
            <person name="Liu X."/>
            <person name="Lai Q."/>
            <person name="Du Y."/>
            <person name="Sun F."/>
            <person name="Zhang X."/>
            <person name="Wang S."/>
            <person name="Shao Z."/>
        </authorList>
    </citation>
    <scope>NUCLEOTIDE SEQUENCE [LARGE SCALE GENOMIC DNA]</scope>
    <source>
        <strain evidence="3 4">PTG4-2</strain>
    </source>
</reference>
<dbReference type="InterPro" id="IPR036365">
    <property type="entry name" value="PGBD-like_sf"/>
</dbReference>
<dbReference type="PROSITE" id="PS50911">
    <property type="entry name" value="CHAP"/>
    <property type="match status" value="1"/>
</dbReference>
<dbReference type="InterPro" id="IPR007921">
    <property type="entry name" value="CHAP_dom"/>
</dbReference>
<dbReference type="RefSeq" id="WP_111350136.1">
    <property type="nucleotide sequence ID" value="NZ_JAIWKD010000004.1"/>
</dbReference>
<dbReference type="Gene3D" id="1.10.101.10">
    <property type="entry name" value="PGBD-like superfamily/PGBD"/>
    <property type="match status" value="1"/>
</dbReference>
<comment type="caution">
    <text evidence="3">The sequence shown here is derived from an EMBL/GenBank/DDBJ whole genome shotgun (WGS) entry which is preliminary data.</text>
</comment>
<dbReference type="AlphaFoldDB" id="A0A8B2NRC2"/>
<feature type="transmembrane region" description="Helical" evidence="1">
    <location>
        <begin position="280"/>
        <end position="301"/>
    </location>
</feature>
<feature type="transmembrane region" description="Helical" evidence="1">
    <location>
        <begin position="247"/>
        <end position="268"/>
    </location>
</feature>
<proteinExistence type="predicted"/>
<dbReference type="EMBL" id="QHHQ01000006">
    <property type="protein sequence ID" value="RAH98786.1"/>
    <property type="molecule type" value="Genomic_DNA"/>
</dbReference>
<organism evidence="3 4">
    <name type="scientific">Acuticoccus sediminis</name>
    <dbReference type="NCBI Taxonomy" id="2184697"/>
    <lineage>
        <taxon>Bacteria</taxon>
        <taxon>Pseudomonadati</taxon>
        <taxon>Pseudomonadota</taxon>
        <taxon>Alphaproteobacteria</taxon>
        <taxon>Hyphomicrobiales</taxon>
        <taxon>Amorphaceae</taxon>
        <taxon>Acuticoccus</taxon>
    </lineage>
</organism>
<sequence>MQDRVPWLDYLCNHIGLKEVPGAQHNPLIIEWGKQSGIDWWNNDEDAWCAVAVNGALINSGYPSTRSALARSFTRYGTRLSRPVRGAIVVFPRGSNPLYGHVGIVESVRSDGTIVIINGNSGNAVRRSVFRQSSILPDGIRWPPGAVAPAESEPHGADDAPLGARVLQMGSRGRDVEALQRDMNVLNYQLDVDGIFGGRTRDAVMRFETKRGLKGDGIADPAMLAALTAEVEDRKAREARRKTAEKAAAPIAGAGAAVTAGAAITSTVEAAQQLQTWDGATIIGVSVVALAVVVVAGVLLWRFAIRRAEGTPAEGLV</sequence>
<evidence type="ECO:0000259" key="2">
    <source>
        <dbReference type="PROSITE" id="PS50911"/>
    </source>
</evidence>
<dbReference type="Gene3D" id="3.90.1720.10">
    <property type="entry name" value="endopeptidase domain like (from Nostoc punctiforme)"/>
    <property type="match status" value="1"/>
</dbReference>
<keyword evidence="1" id="KW-1133">Transmembrane helix</keyword>
<dbReference type="OrthoDB" id="5395100at2"/>
<dbReference type="Proteomes" id="UP000249590">
    <property type="component" value="Unassembled WGS sequence"/>
</dbReference>
<feature type="domain" description="Peptidase C51" evidence="2">
    <location>
        <begin position="1"/>
        <end position="144"/>
    </location>
</feature>
<gene>
    <name evidence="3" type="ORF">DLJ53_24420</name>
</gene>
<dbReference type="NCBIfam" id="TIGR02594">
    <property type="entry name" value="TIGR02594 family protein"/>
    <property type="match status" value="1"/>
</dbReference>